<gene>
    <name evidence="1" type="ORF">C8D99_1298</name>
</gene>
<evidence type="ECO:0000313" key="2">
    <source>
        <dbReference type="Proteomes" id="UP000295066"/>
    </source>
</evidence>
<name>A0A4R8LZ61_9BACT</name>
<proteinExistence type="predicted"/>
<dbReference type="OrthoDB" id="1550996at2"/>
<reference evidence="1 2" key="1">
    <citation type="submission" date="2019-03" db="EMBL/GenBank/DDBJ databases">
        <title>Genomic Encyclopedia of Type Strains, Phase IV (KMG-IV): sequencing the most valuable type-strain genomes for metagenomic binning, comparative biology and taxonomic classification.</title>
        <authorList>
            <person name="Goeker M."/>
        </authorList>
    </citation>
    <scope>NUCLEOTIDE SEQUENCE [LARGE SCALE GENOMIC DNA]</scope>
    <source>
        <strain evidence="1 2">DSM 25964</strain>
    </source>
</reference>
<keyword evidence="2" id="KW-1185">Reference proteome</keyword>
<organism evidence="1 2">
    <name type="scientific">Aminivibrio pyruvatiphilus</name>
    <dbReference type="NCBI Taxonomy" id="1005740"/>
    <lineage>
        <taxon>Bacteria</taxon>
        <taxon>Thermotogati</taxon>
        <taxon>Synergistota</taxon>
        <taxon>Synergistia</taxon>
        <taxon>Synergistales</taxon>
        <taxon>Aminobacteriaceae</taxon>
        <taxon>Aminivibrio</taxon>
    </lineage>
</organism>
<dbReference type="Proteomes" id="UP000295066">
    <property type="component" value="Unassembled WGS sequence"/>
</dbReference>
<evidence type="ECO:0000313" key="1">
    <source>
        <dbReference type="EMBL" id="TDY53842.1"/>
    </source>
</evidence>
<dbReference type="EMBL" id="SORI01000029">
    <property type="protein sequence ID" value="TDY53842.1"/>
    <property type="molecule type" value="Genomic_DNA"/>
</dbReference>
<sequence>MTDSKKKPGWSDLKRRLADLDRPALLGLIQDLYAADRKNQLFLHARFALVEDVLGPYKAVISRWICPDVMKNQEVSISKAKKAISDYRKAVGHPEGIAELMVFYCESCWDFLGSCGMEDGGFFDALILMFGQALKAVAKLEPDQRKAFVDRLERVRHEARNWGWGVSDAMDDLMEEYGPA</sequence>
<protein>
    <submittedName>
        <fullName evidence="1">Uncharacterized protein</fullName>
    </submittedName>
</protein>
<accession>A0A4R8LZ61</accession>
<dbReference type="RefSeq" id="WP_133959112.1">
    <property type="nucleotide sequence ID" value="NZ_SORI01000029.1"/>
</dbReference>
<comment type="caution">
    <text evidence="1">The sequence shown here is derived from an EMBL/GenBank/DDBJ whole genome shotgun (WGS) entry which is preliminary data.</text>
</comment>
<dbReference type="AlphaFoldDB" id="A0A4R8LZ61"/>